<dbReference type="PANTHER" id="PTHR45937:SF1">
    <property type="entry name" value="ASPARAGINE SYNTHETASE DOMAIN-CONTAINING PROTEIN 1"/>
    <property type="match status" value="1"/>
</dbReference>
<evidence type="ECO:0000256" key="3">
    <source>
        <dbReference type="ARBA" id="ARBA00022962"/>
    </source>
</evidence>
<evidence type="ECO:0000259" key="4">
    <source>
        <dbReference type="PROSITE" id="PS51278"/>
    </source>
</evidence>
<reference evidence="5" key="1">
    <citation type="submission" date="2021-06" db="EMBL/GenBank/DDBJ databases">
        <authorList>
            <person name="Hodson N. C."/>
            <person name="Mongue J. A."/>
            <person name="Jaron S. K."/>
        </authorList>
    </citation>
    <scope>NUCLEOTIDE SEQUENCE</scope>
</reference>
<name>A0A8J2PHV9_9HEXA</name>
<keyword evidence="3" id="KW-0315">Glutamine amidotransferase</keyword>
<evidence type="ECO:0000313" key="5">
    <source>
        <dbReference type="EMBL" id="CAG7786509.1"/>
    </source>
</evidence>
<organism evidence="5 6">
    <name type="scientific">Allacma fusca</name>
    <dbReference type="NCBI Taxonomy" id="39272"/>
    <lineage>
        <taxon>Eukaryota</taxon>
        <taxon>Metazoa</taxon>
        <taxon>Ecdysozoa</taxon>
        <taxon>Arthropoda</taxon>
        <taxon>Hexapoda</taxon>
        <taxon>Collembola</taxon>
        <taxon>Symphypleona</taxon>
        <taxon>Sminthuridae</taxon>
        <taxon>Allacma</taxon>
    </lineage>
</organism>
<keyword evidence="6" id="KW-1185">Reference proteome</keyword>
<comment type="caution">
    <text evidence="5">The sequence shown here is derived from an EMBL/GenBank/DDBJ whole genome shotgun (WGS) entry which is preliminary data.</text>
</comment>
<dbReference type="GO" id="GO:0006529">
    <property type="term" value="P:asparagine biosynthetic process"/>
    <property type="evidence" value="ECO:0007669"/>
    <property type="project" value="UniProtKB-KW"/>
</dbReference>
<gene>
    <name evidence="5" type="ORF">AFUS01_LOCUS25074</name>
</gene>
<keyword evidence="2" id="KW-0061">Asparagine biosynthesis</keyword>
<evidence type="ECO:0000313" key="6">
    <source>
        <dbReference type="Proteomes" id="UP000708208"/>
    </source>
</evidence>
<dbReference type="EMBL" id="CAJVCH010319316">
    <property type="protein sequence ID" value="CAG7786509.1"/>
    <property type="molecule type" value="Genomic_DNA"/>
</dbReference>
<dbReference type="InterPro" id="IPR017932">
    <property type="entry name" value="GATase_2_dom"/>
</dbReference>
<dbReference type="GO" id="GO:0004066">
    <property type="term" value="F:asparagine synthase (glutamine-hydrolyzing) activity"/>
    <property type="evidence" value="ECO:0007669"/>
    <property type="project" value="InterPro"/>
</dbReference>
<protein>
    <recommendedName>
        <fullName evidence="4">Glutamine amidotransferase type-2 domain-containing protein</fullName>
    </recommendedName>
</protein>
<dbReference type="Proteomes" id="UP000708208">
    <property type="component" value="Unassembled WGS sequence"/>
</dbReference>
<dbReference type="CDD" id="cd01991">
    <property type="entry name" value="Asn_synthase_B_C"/>
    <property type="match status" value="1"/>
</dbReference>
<keyword evidence="1" id="KW-0028">Amino-acid biosynthesis</keyword>
<dbReference type="OrthoDB" id="10252281at2759"/>
<dbReference type="InterPro" id="IPR001962">
    <property type="entry name" value="Asn_synthase"/>
</dbReference>
<dbReference type="PROSITE" id="PS51278">
    <property type="entry name" value="GATASE_TYPE_2"/>
    <property type="match status" value="1"/>
</dbReference>
<sequence length="611" mass="68654">MCGIFCNILRCRSHNSFEESQVTHGRMLEGSSRTIQLLKSRGPDAEHDAFVTSTNFLIKLSSYVLWTQGLTIREQPIVTEKRIFAFNGDIYSLKCSPLPANVNDGLFLFECMESSCESVSAFLNLISGLQGPFAFILVDRAENLLWFGRDYFGRSSLLFGLEKESFFISSVAPFSEEGNVFEVPSAGVFCLDLSVFHLKLYPWECLERRVHVRECTENFKRFLKCKLDLETEMKESITPSICSRLKSIDLQCSILKSLEELASSKASDNLLILRAKNVLEEPVARFIKTMRRAVKLRVDMKPPFCKNCLRAKISEPLNCSHSKVSVLFSGGLDSTVIAYLVCELLPPGESLDLINVAFATDNNSNFKVPDRQTGLESFKVLKEIFQPRGITLNFVEANVTKSEVQEVREDIVVDLVSPLRSVLDDSIGCCLWFAARGKGNIQNENEISQSYTSPARIIFVGSGADELLGGYSRHRSAFENKGWQGLVDEMQEDIDRISMRNLGRDNRVITNHGVCPRMPFLDENVVNFLTQECQVWTKCFPIFPRGLGEKILLRAVAAELFGMDNVKLALFPKRAMQFGSRIAKLENSKEKGGDVCVRLQATSKSQETSDS</sequence>
<dbReference type="Pfam" id="PF13537">
    <property type="entry name" value="GATase_7"/>
    <property type="match status" value="1"/>
</dbReference>
<dbReference type="InterPro" id="IPR051857">
    <property type="entry name" value="Asn_synthetase_domain"/>
</dbReference>
<accession>A0A8J2PHV9</accession>
<dbReference type="AlphaFoldDB" id="A0A8J2PHV9"/>
<dbReference type="PANTHER" id="PTHR45937">
    <property type="entry name" value="ASPARAGINE SYNTHETASE DOMAIN-CONTAINING PROTEIN 1"/>
    <property type="match status" value="1"/>
</dbReference>
<proteinExistence type="predicted"/>
<evidence type="ECO:0000256" key="1">
    <source>
        <dbReference type="ARBA" id="ARBA00022605"/>
    </source>
</evidence>
<feature type="domain" description="Glutamine amidotransferase type-2" evidence="4">
    <location>
        <begin position="2"/>
        <end position="194"/>
    </location>
</feature>
<evidence type="ECO:0000256" key="2">
    <source>
        <dbReference type="ARBA" id="ARBA00022888"/>
    </source>
</evidence>